<evidence type="ECO:0000256" key="1">
    <source>
        <dbReference type="SAM" id="Phobius"/>
    </source>
</evidence>
<dbReference type="Proteomes" id="UP000789405">
    <property type="component" value="Unassembled WGS sequence"/>
</dbReference>
<keyword evidence="1" id="KW-0812">Transmembrane</keyword>
<keyword evidence="1" id="KW-0472">Membrane</keyword>
<accession>A0A9N9HKT8</accession>
<keyword evidence="3" id="KW-1185">Reference proteome</keyword>
<gene>
    <name evidence="2" type="ORF">DERYTH_LOCUS12466</name>
</gene>
<proteinExistence type="predicted"/>
<evidence type="ECO:0000313" key="2">
    <source>
        <dbReference type="EMBL" id="CAG8692383.1"/>
    </source>
</evidence>
<feature type="non-terminal residue" evidence="2">
    <location>
        <position position="1"/>
    </location>
</feature>
<keyword evidence="1" id="KW-1133">Transmembrane helix</keyword>
<dbReference type="EMBL" id="CAJVPY010008167">
    <property type="protein sequence ID" value="CAG8692383.1"/>
    <property type="molecule type" value="Genomic_DNA"/>
</dbReference>
<name>A0A9N9HKT8_9GLOM</name>
<evidence type="ECO:0000313" key="3">
    <source>
        <dbReference type="Proteomes" id="UP000789405"/>
    </source>
</evidence>
<sequence length="220" mass="25549">HNMRIYPSKNQRKRLTVTEAFDTYYVSKGTEKVLVKYRKSAKIDHTNGIESEKDNCKACNNHQKTNDLEETFRVAHCSELESANDDLKPKFNNEVYEHNDANNNDLGRTCQNNNEVHEDNKIDIVKHEDMTNNNLEKPKNANDNETWYPCNNENPKDWLGPNDCKNTEEKVPMSYEKSAKVDSTNKRPSRISSEWLKAIFIIFMLITFGIIKAIDIYAVN</sequence>
<reference evidence="2" key="1">
    <citation type="submission" date="2021-06" db="EMBL/GenBank/DDBJ databases">
        <authorList>
            <person name="Kallberg Y."/>
            <person name="Tangrot J."/>
            <person name="Rosling A."/>
        </authorList>
    </citation>
    <scope>NUCLEOTIDE SEQUENCE</scope>
    <source>
        <strain evidence="2">MA453B</strain>
    </source>
</reference>
<comment type="caution">
    <text evidence="2">The sequence shown here is derived from an EMBL/GenBank/DDBJ whole genome shotgun (WGS) entry which is preliminary data.</text>
</comment>
<dbReference type="AlphaFoldDB" id="A0A9N9HKT8"/>
<organism evidence="2 3">
    <name type="scientific">Dentiscutata erythropus</name>
    <dbReference type="NCBI Taxonomy" id="1348616"/>
    <lineage>
        <taxon>Eukaryota</taxon>
        <taxon>Fungi</taxon>
        <taxon>Fungi incertae sedis</taxon>
        <taxon>Mucoromycota</taxon>
        <taxon>Glomeromycotina</taxon>
        <taxon>Glomeromycetes</taxon>
        <taxon>Diversisporales</taxon>
        <taxon>Gigasporaceae</taxon>
        <taxon>Dentiscutata</taxon>
    </lineage>
</organism>
<protein>
    <submittedName>
        <fullName evidence="2">7757_t:CDS:1</fullName>
    </submittedName>
</protein>
<feature type="transmembrane region" description="Helical" evidence="1">
    <location>
        <begin position="195"/>
        <end position="214"/>
    </location>
</feature>